<dbReference type="InterPro" id="IPR013783">
    <property type="entry name" value="Ig-like_fold"/>
</dbReference>
<keyword evidence="4" id="KW-1185">Reference proteome</keyword>
<dbReference type="RefSeq" id="WP_379818970.1">
    <property type="nucleotide sequence ID" value="NZ_JBHUDH010000230.1"/>
</dbReference>
<organism evidence="3 4">
    <name type="scientific">Halolamina salina</name>
    <dbReference type="NCBI Taxonomy" id="1220023"/>
    <lineage>
        <taxon>Archaea</taxon>
        <taxon>Methanobacteriati</taxon>
        <taxon>Methanobacteriota</taxon>
        <taxon>Stenosarchaea group</taxon>
        <taxon>Halobacteria</taxon>
        <taxon>Halobacteriales</taxon>
        <taxon>Haloferacaceae</taxon>
    </lineage>
</organism>
<dbReference type="EMBL" id="JBHUDH010000230">
    <property type="protein sequence ID" value="MFD1527586.1"/>
    <property type="molecule type" value="Genomic_DNA"/>
</dbReference>
<evidence type="ECO:0000313" key="3">
    <source>
        <dbReference type="EMBL" id="MFD1527586.1"/>
    </source>
</evidence>
<feature type="non-terminal residue" evidence="3">
    <location>
        <position position="381"/>
    </location>
</feature>
<dbReference type="NCBIfam" id="NF045517">
    <property type="entry name" value="halo_surf_dom"/>
    <property type="match status" value="2"/>
</dbReference>
<sequence length="381" mass="38483">MNGRYRALALAGLVALSVLLPTLVAPAGADTQAGVGIDYEGESVTVANGSAQTISGTADLPEGESVEIRIRATGDTQPKFFKTESATVDGNGTWSATFDFSEQTAGGTFNVTVEAGDATANATGEIVACDGGCVEPTPEPDDGVAIDYEGDAVTVANGSTQVVSGTAAEPTGTEIVVSLRSTGDTRPNFFRTSTAVVTEDGTWATAFNFSFLDAGATFSVEASTEDGTNSATAEAEVVRCGGDCADTPPSDTPTPIPEQTTTATPGSNGSDEGAAVELTESVVDTVRGDVATIDIRFDGADTATLTVGSEAAGYVLDLQVRDADGDGEATVYFDTELAGREGETVSVSSGDELSVRSEDSLPAALDAGEYDLQVAAAGADG</sequence>
<comment type="caution">
    <text evidence="3">The sequence shown here is derived from an EMBL/GenBank/DDBJ whole genome shotgun (WGS) entry which is preliminary data.</text>
</comment>
<dbReference type="AlphaFoldDB" id="A0ABD6B9F0"/>
<feature type="compositionally biased region" description="Polar residues" evidence="1">
    <location>
        <begin position="258"/>
        <end position="270"/>
    </location>
</feature>
<name>A0ABD6B9F0_9EURY</name>
<protein>
    <submittedName>
        <fullName evidence="3">BGTF surface domain-containing protein</fullName>
    </submittedName>
</protein>
<evidence type="ECO:0000256" key="1">
    <source>
        <dbReference type="SAM" id="MobiDB-lite"/>
    </source>
</evidence>
<feature type="domain" description="DUF7827" evidence="2">
    <location>
        <begin position="274"/>
        <end position="376"/>
    </location>
</feature>
<evidence type="ECO:0000313" key="4">
    <source>
        <dbReference type="Proteomes" id="UP001597111"/>
    </source>
</evidence>
<dbReference type="Proteomes" id="UP001597111">
    <property type="component" value="Unassembled WGS sequence"/>
</dbReference>
<dbReference type="Gene3D" id="2.60.40.10">
    <property type="entry name" value="Immunoglobulins"/>
    <property type="match status" value="1"/>
</dbReference>
<proteinExistence type="predicted"/>
<accession>A0ABD6B9F0</accession>
<feature type="region of interest" description="Disordered" evidence="1">
    <location>
        <begin position="245"/>
        <end position="272"/>
    </location>
</feature>
<dbReference type="Pfam" id="PF25162">
    <property type="entry name" value="DUF7827"/>
    <property type="match status" value="1"/>
</dbReference>
<gene>
    <name evidence="3" type="ORF">ACFR9S_14980</name>
</gene>
<reference evidence="3 4" key="1">
    <citation type="journal article" date="2019" name="Int. J. Syst. Evol. Microbiol.">
        <title>The Global Catalogue of Microorganisms (GCM) 10K type strain sequencing project: providing services to taxonomists for standard genome sequencing and annotation.</title>
        <authorList>
            <consortium name="The Broad Institute Genomics Platform"/>
            <consortium name="The Broad Institute Genome Sequencing Center for Infectious Disease"/>
            <person name="Wu L."/>
            <person name="Ma J."/>
        </authorList>
    </citation>
    <scope>NUCLEOTIDE SEQUENCE [LARGE SCALE GENOMIC DNA]</scope>
    <source>
        <strain evidence="3 4">CGMCC 1.12285</strain>
    </source>
</reference>
<dbReference type="InterPro" id="IPR057149">
    <property type="entry name" value="DUF7827"/>
</dbReference>
<evidence type="ECO:0000259" key="2">
    <source>
        <dbReference type="Pfam" id="PF25162"/>
    </source>
</evidence>